<evidence type="ECO:0000256" key="2">
    <source>
        <dbReference type="SAM" id="MobiDB-lite"/>
    </source>
</evidence>
<evidence type="ECO:0000256" key="1">
    <source>
        <dbReference type="PROSITE-ProRule" id="PRU00094"/>
    </source>
</evidence>
<name>A0A1D2AAA4_AUXPR</name>
<accession>A0A1D2AAA4</accession>
<feature type="region of interest" description="Disordered" evidence="2">
    <location>
        <begin position="139"/>
        <end position="182"/>
    </location>
</feature>
<dbReference type="GO" id="GO:0008270">
    <property type="term" value="F:zinc ion binding"/>
    <property type="evidence" value="ECO:0007669"/>
    <property type="project" value="UniProtKB-KW"/>
</dbReference>
<dbReference type="PROSITE" id="PS50114">
    <property type="entry name" value="GATA_ZN_FINGER_2"/>
    <property type="match status" value="1"/>
</dbReference>
<reference evidence="4" key="1">
    <citation type="submission" date="2015-08" db="EMBL/GenBank/DDBJ databases">
        <authorList>
            <person name="Babu N.S."/>
            <person name="Beckwith C.J."/>
            <person name="Beseler K.G."/>
            <person name="Brison A."/>
            <person name="Carone J.V."/>
            <person name="Caskin T.P."/>
            <person name="Diamond M."/>
            <person name="Durham M.E."/>
            <person name="Foxe J.M."/>
            <person name="Go M."/>
            <person name="Henderson B.A."/>
            <person name="Jones I.B."/>
            <person name="McGettigan J.A."/>
            <person name="Micheletti S.J."/>
            <person name="Nasrallah M.E."/>
            <person name="Ortiz D."/>
            <person name="Piller C.R."/>
            <person name="Privatt S.R."/>
            <person name="Schneider S.L."/>
            <person name="Sharp S."/>
            <person name="Smith T.C."/>
            <person name="Stanton J.D."/>
            <person name="Ullery H.E."/>
            <person name="Wilson R.J."/>
            <person name="Serrano M.G."/>
            <person name="Buck G."/>
            <person name="Lee V."/>
            <person name="Wang Y."/>
            <person name="Carvalho R."/>
            <person name="Voegtly L."/>
            <person name="Shi R."/>
            <person name="Duckworth R."/>
            <person name="Johnson A."/>
            <person name="Loviza R."/>
            <person name="Walstead R."/>
            <person name="Shah Z."/>
            <person name="Kiflezghi M."/>
            <person name="Wade K."/>
            <person name="Ball S.L."/>
            <person name="Bradley K.W."/>
            <person name="Asai D.J."/>
            <person name="Bowman C.A."/>
            <person name="Russell D.A."/>
            <person name="Pope W.H."/>
            <person name="Jacobs-Sera D."/>
            <person name="Hendrix R.W."/>
            <person name="Hatfull G.F."/>
        </authorList>
    </citation>
    <scope>NUCLEOTIDE SEQUENCE</scope>
</reference>
<evidence type="ECO:0000313" key="4">
    <source>
        <dbReference type="EMBL" id="JAT75883.1"/>
    </source>
</evidence>
<gene>
    <name evidence="4" type="ORF">g.63278</name>
</gene>
<dbReference type="CDD" id="cd00202">
    <property type="entry name" value="ZnF_GATA"/>
    <property type="match status" value="1"/>
</dbReference>
<keyword evidence="1" id="KW-0479">Metal-binding</keyword>
<dbReference type="InterPro" id="IPR045280">
    <property type="entry name" value="TIFY-like"/>
</dbReference>
<organism evidence="4">
    <name type="scientific">Auxenochlorella protothecoides</name>
    <name type="common">Green microalga</name>
    <name type="synonym">Chlorella protothecoides</name>
    <dbReference type="NCBI Taxonomy" id="3075"/>
    <lineage>
        <taxon>Eukaryota</taxon>
        <taxon>Viridiplantae</taxon>
        <taxon>Chlorophyta</taxon>
        <taxon>core chlorophytes</taxon>
        <taxon>Trebouxiophyceae</taxon>
        <taxon>Chlorellales</taxon>
        <taxon>Chlorellaceae</taxon>
        <taxon>Auxenochlorella</taxon>
    </lineage>
</organism>
<evidence type="ECO:0000259" key="3">
    <source>
        <dbReference type="PROSITE" id="PS50114"/>
    </source>
</evidence>
<dbReference type="InterPro" id="IPR000679">
    <property type="entry name" value="Znf_GATA"/>
</dbReference>
<dbReference type="InterPro" id="IPR013088">
    <property type="entry name" value="Znf_NHR/GATA"/>
</dbReference>
<feature type="domain" description="GATA-type" evidence="3">
    <location>
        <begin position="68"/>
        <end position="122"/>
    </location>
</feature>
<sequence>YVHEQLHRCLAKAQHGLCGMFDALGGTTACGRGPSVLTRSMPDARNPLPPRSERMTETVNIACIPLWRCDNCSATADQTPLQRRGPRGVGTLCNACGLWYAKTGSMRSTRGPRQSKKAESFRASLPSSQTASATLLHSSSSAFHCPTPGSLKRFRSADSDDPSHRSSTHRVDPRPGRESQEEAAQLLQLAATMLTHARHRAEPARARTPPPTLALGSRPAGPGRELTRSEDWEAAARAALAGLGGNGGGHGWQPRAPAPHRPHSDAYPLARPPPRPMDTRLLRGYVVDQGQALPRGHARGLARLALAPAPCYAPPRSDLAHPQRVVHSTAQAVLDLLAEALLDRGRAEA</sequence>
<feature type="compositionally biased region" description="Basic and acidic residues" evidence="2">
    <location>
        <begin position="155"/>
        <end position="180"/>
    </location>
</feature>
<dbReference type="GO" id="GO:0043565">
    <property type="term" value="F:sequence-specific DNA binding"/>
    <property type="evidence" value="ECO:0007669"/>
    <property type="project" value="InterPro"/>
</dbReference>
<proteinExistence type="predicted"/>
<feature type="non-terminal residue" evidence="4">
    <location>
        <position position="1"/>
    </location>
</feature>
<keyword evidence="1" id="KW-0863">Zinc-finger</keyword>
<dbReference type="AlphaFoldDB" id="A0A1D2AAA4"/>
<dbReference type="SUPFAM" id="SSF57716">
    <property type="entry name" value="Glucocorticoid receptor-like (DNA-binding domain)"/>
    <property type="match status" value="1"/>
</dbReference>
<feature type="region of interest" description="Disordered" evidence="2">
    <location>
        <begin position="201"/>
        <end position="225"/>
    </location>
</feature>
<dbReference type="EMBL" id="GDKF01002739">
    <property type="protein sequence ID" value="JAT75883.1"/>
    <property type="molecule type" value="Transcribed_RNA"/>
</dbReference>
<dbReference type="Gene3D" id="3.30.50.10">
    <property type="entry name" value="Erythroid Transcription Factor GATA-1, subunit A"/>
    <property type="match status" value="1"/>
</dbReference>
<dbReference type="SMART" id="SM00401">
    <property type="entry name" value="ZnF_GATA"/>
    <property type="match status" value="1"/>
</dbReference>
<dbReference type="GO" id="GO:0006355">
    <property type="term" value="P:regulation of DNA-templated transcription"/>
    <property type="evidence" value="ECO:0007669"/>
    <property type="project" value="InterPro"/>
</dbReference>
<dbReference type="Pfam" id="PF00320">
    <property type="entry name" value="GATA"/>
    <property type="match status" value="1"/>
</dbReference>
<dbReference type="PANTHER" id="PTHR46125:SF27">
    <property type="entry name" value="GATA TRANSCRIPTION FACTOR 28"/>
    <property type="match status" value="1"/>
</dbReference>
<protein>
    <recommendedName>
        <fullName evidence="3">GATA-type domain-containing protein</fullName>
    </recommendedName>
</protein>
<feature type="region of interest" description="Disordered" evidence="2">
    <location>
        <begin position="105"/>
        <end position="127"/>
    </location>
</feature>
<dbReference type="PANTHER" id="PTHR46125">
    <property type="entry name" value="GATA TRANSCRIPTION FACTOR 28"/>
    <property type="match status" value="1"/>
</dbReference>
<keyword evidence="1" id="KW-0862">Zinc</keyword>